<evidence type="ECO:0000313" key="3">
    <source>
        <dbReference type="Proteomes" id="UP000516160"/>
    </source>
</evidence>
<organism evidence="2 3">
    <name type="scientific">Alkalicella caledoniensis</name>
    <dbReference type="NCBI Taxonomy" id="2731377"/>
    <lineage>
        <taxon>Bacteria</taxon>
        <taxon>Bacillati</taxon>
        <taxon>Bacillota</taxon>
        <taxon>Clostridia</taxon>
        <taxon>Eubacteriales</taxon>
        <taxon>Proteinivoracaceae</taxon>
        <taxon>Alkalicella</taxon>
    </lineage>
</organism>
<gene>
    <name evidence="2" type="ORF">HYG86_02225</name>
</gene>
<reference evidence="2 3" key="1">
    <citation type="submission" date="2020-07" db="EMBL/GenBank/DDBJ databases">
        <title>Alkalicella. sp. LB2 genome.</title>
        <authorList>
            <person name="Postec A."/>
            <person name="Quemeneur M."/>
        </authorList>
    </citation>
    <scope>NUCLEOTIDE SEQUENCE [LARGE SCALE GENOMIC DNA]</scope>
    <source>
        <strain evidence="2 3">LB2</strain>
    </source>
</reference>
<keyword evidence="3" id="KW-1185">Reference proteome</keyword>
<dbReference type="KEGG" id="acae:HYG86_02225"/>
<feature type="transmembrane region" description="Helical" evidence="1">
    <location>
        <begin position="49"/>
        <end position="67"/>
    </location>
</feature>
<dbReference type="AlphaFoldDB" id="A0A7G9W4Q3"/>
<evidence type="ECO:0000256" key="1">
    <source>
        <dbReference type="SAM" id="Phobius"/>
    </source>
</evidence>
<keyword evidence="1" id="KW-1133">Transmembrane helix</keyword>
<keyword evidence="1" id="KW-0812">Transmembrane</keyword>
<sequence>MKKMFLGALLWLFGFLGINMLFILSIKNPWSYNDIHGFFGFLLGSGTLWYFIFFCLMTVLGFGICIHETYLRDYETKDPDNQLPKS</sequence>
<dbReference type="EMBL" id="CP058559">
    <property type="protein sequence ID" value="QNO13665.1"/>
    <property type="molecule type" value="Genomic_DNA"/>
</dbReference>
<dbReference type="RefSeq" id="WP_213167332.1">
    <property type="nucleotide sequence ID" value="NZ_CP058559.1"/>
</dbReference>
<name>A0A7G9W4Q3_ALKCA</name>
<evidence type="ECO:0000313" key="2">
    <source>
        <dbReference type="EMBL" id="QNO13665.1"/>
    </source>
</evidence>
<dbReference type="Proteomes" id="UP000516160">
    <property type="component" value="Chromosome"/>
</dbReference>
<keyword evidence="1" id="KW-0472">Membrane</keyword>
<proteinExistence type="predicted"/>
<accession>A0A7G9W4Q3</accession>
<protein>
    <submittedName>
        <fullName evidence="2">Uncharacterized protein</fullName>
    </submittedName>
</protein>